<evidence type="ECO:0000256" key="4">
    <source>
        <dbReference type="ARBA" id="ARBA00022679"/>
    </source>
</evidence>
<comment type="caution">
    <text evidence="12">The sequence shown here is derived from an EMBL/GenBank/DDBJ whole genome shotgun (WGS) entry which is preliminary data.</text>
</comment>
<evidence type="ECO:0000256" key="2">
    <source>
        <dbReference type="ARBA" id="ARBA00005019"/>
    </source>
</evidence>
<keyword evidence="4 10" id="KW-0808">Transferase</keyword>
<dbReference type="UniPathway" id="UPA00253">
    <property type="reaction ID" value="UER00332"/>
</dbReference>
<name>A0A1F6BDN7_9BACT</name>
<dbReference type="Proteomes" id="UP000176186">
    <property type="component" value="Unassembled WGS sequence"/>
</dbReference>
<dbReference type="AlphaFoldDB" id="A0A1F6BDN7"/>
<dbReference type="GO" id="GO:0009435">
    <property type="term" value="P:NAD+ biosynthetic process"/>
    <property type="evidence" value="ECO:0007669"/>
    <property type="project" value="UniProtKB-UniRule"/>
</dbReference>
<dbReference type="EC" id="2.7.7.18" evidence="10"/>
<keyword evidence="8 10" id="KW-0520">NAD</keyword>
<dbReference type="STRING" id="1798401.A2363_00330"/>
<keyword evidence="5 10" id="KW-0548">Nucleotidyltransferase</keyword>
<comment type="function">
    <text evidence="1 10">Catalyzes the reversible adenylation of nicotinate mononucleotide (NaMN) to nicotinic acid adenine dinucleotide (NaAD).</text>
</comment>
<dbReference type="Gene3D" id="3.40.50.620">
    <property type="entry name" value="HUPs"/>
    <property type="match status" value="1"/>
</dbReference>
<organism evidence="12 13">
    <name type="scientific">Candidatus Gottesmanbacteria bacterium RIFOXYB1_FULL_47_11</name>
    <dbReference type="NCBI Taxonomy" id="1798401"/>
    <lineage>
        <taxon>Bacteria</taxon>
        <taxon>Candidatus Gottesmaniibacteriota</taxon>
    </lineage>
</organism>
<reference evidence="12 13" key="1">
    <citation type="journal article" date="2016" name="Nat. Commun.">
        <title>Thousands of microbial genomes shed light on interconnected biogeochemical processes in an aquifer system.</title>
        <authorList>
            <person name="Anantharaman K."/>
            <person name="Brown C.T."/>
            <person name="Hug L.A."/>
            <person name="Sharon I."/>
            <person name="Castelle C.J."/>
            <person name="Probst A.J."/>
            <person name="Thomas B.C."/>
            <person name="Singh A."/>
            <person name="Wilkins M.J."/>
            <person name="Karaoz U."/>
            <person name="Brodie E.L."/>
            <person name="Williams K.H."/>
            <person name="Hubbard S.S."/>
            <person name="Banfield J.F."/>
        </authorList>
    </citation>
    <scope>NUCLEOTIDE SEQUENCE [LARGE SCALE GENOMIC DNA]</scope>
</reference>
<keyword evidence="3 10" id="KW-0662">Pyridine nucleotide biosynthesis</keyword>
<dbReference type="InterPro" id="IPR005248">
    <property type="entry name" value="NadD/NMNAT"/>
</dbReference>
<evidence type="ECO:0000259" key="11">
    <source>
        <dbReference type="Pfam" id="PF01467"/>
    </source>
</evidence>
<dbReference type="InterPro" id="IPR004821">
    <property type="entry name" value="Cyt_trans-like"/>
</dbReference>
<keyword evidence="7 10" id="KW-0067">ATP-binding</keyword>
<dbReference type="HAMAP" id="MF_00244">
    <property type="entry name" value="NaMN_adenylyltr"/>
    <property type="match status" value="1"/>
</dbReference>
<dbReference type="CDD" id="cd02165">
    <property type="entry name" value="NMNAT"/>
    <property type="match status" value="1"/>
</dbReference>
<evidence type="ECO:0000313" key="13">
    <source>
        <dbReference type="Proteomes" id="UP000176186"/>
    </source>
</evidence>
<dbReference type="GO" id="GO:0004515">
    <property type="term" value="F:nicotinate-nucleotide adenylyltransferase activity"/>
    <property type="evidence" value="ECO:0007669"/>
    <property type="project" value="UniProtKB-UniRule"/>
</dbReference>
<dbReference type="SUPFAM" id="SSF52374">
    <property type="entry name" value="Nucleotidylyl transferase"/>
    <property type="match status" value="1"/>
</dbReference>
<evidence type="ECO:0000256" key="8">
    <source>
        <dbReference type="ARBA" id="ARBA00023027"/>
    </source>
</evidence>
<feature type="domain" description="Cytidyltransferase-like" evidence="11">
    <location>
        <begin position="5"/>
        <end position="159"/>
    </location>
</feature>
<accession>A0A1F6BDN7</accession>
<proteinExistence type="inferred from homology"/>
<gene>
    <name evidence="10" type="primary">nadD</name>
    <name evidence="12" type="ORF">A2363_00330</name>
</gene>
<dbReference type="NCBIfam" id="TIGR00482">
    <property type="entry name" value="nicotinate (nicotinamide) nucleotide adenylyltransferase"/>
    <property type="match status" value="1"/>
</dbReference>
<dbReference type="Pfam" id="PF01467">
    <property type="entry name" value="CTP_transf_like"/>
    <property type="match status" value="1"/>
</dbReference>
<keyword evidence="6 10" id="KW-0547">Nucleotide-binding</keyword>
<comment type="similarity">
    <text evidence="10">Belongs to the NadD family.</text>
</comment>
<dbReference type="NCBIfam" id="TIGR00125">
    <property type="entry name" value="cyt_tran_rel"/>
    <property type="match status" value="1"/>
</dbReference>
<evidence type="ECO:0000256" key="7">
    <source>
        <dbReference type="ARBA" id="ARBA00022840"/>
    </source>
</evidence>
<comment type="catalytic activity">
    <reaction evidence="9 10">
        <text>nicotinate beta-D-ribonucleotide + ATP + H(+) = deamido-NAD(+) + diphosphate</text>
        <dbReference type="Rhea" id="RHEA:22860"/>
        <dbReference type="ChEBI" id="CHEBI:15378"/>
        <dbReference type="ChEBI" id="CHEBI:30616"/>
        <dbReference type="ChEBI" id="CHEBI:33019"/>
        <dbReference type="ChEBI" id="CHEBI:57502"/>
        <dbReference type="ChEBI" id="CHEBI:58437"/>
        <dbReference type="EC" id="2.7.7.18"/>
    </reaction>
</comment>
<dbReference type="PANTHER" id="PTHR39321:SF3">
    <property type="entry name" value="PHOSPHOPANTETHEINE ADENYLYLTRANSFERASE"/>
    <property type="match status" value="1"/>
</dbReference>
<comment type="pathway">
    <text evidence="2 10">Cofactor biosynthesis; NAD(+) biosynthesis; deamido-NAD(+) from nicotinate D-ribonucleotide: step 1/1.</text>
</comment>
<dbReference type="GO" id="GO:0005524">
    <property type="term" value="F:ATP binding"/>
    <property type="evidence" value="ECO:0007669"/>
    <property type="project" value="UniProtKB-KW"/>
</dbReference>
<evidence type="ECO:0000313" key="12">
    <source>
        <dbReference type="EMBL" id="OGG34872.1"/>
    </source>
</evidence>
<evidence type="ECO:0000256" key="9">
    <source>
        <dbReference type="ARBA" id="ARBA00048721"/>
    </source>
</evidence>
<evidence type="ECO:0000256" key="6">
    <source>
        <dbReference type="ARBA" id="ARBA00022741"/>
    </source>
</evidence>
<evidence type="ECO:0000256" key="5">
    <source>
        <dbReference type="ARBA" id="ARBA00022695"/>
    </source>
</evidence>
<evidence type="ECO:0000256" key="10">
    <source>
        <dbReference type="HAMAP-Rule" id="MF_00244"/>
    </source>
</evidence>
<sequence length="186" mass="21077">MHIGLFGGVFNPPHIGHLMIAQQVLDYTDIEEIWFIPNYGQQPPKAGVAPVGDRLAMARMLTLPHTKVSTIEIDNQLSGYTIDLLPFLLREHTYTFIMGSDWLPGFTKWKQWEELLTKLPFLVFPRNDHPTAPLYKNMTLLAHPDLITSNISSTKIRARIAAGLPIDQFVPAPVAEYIKTHELYTS</sequence>
<evidence type="ECO:0000256" key="1">
    <source>
        <dbReference type="ARBA" id="ARBA00002324"/>
    </source>
</evidence>
<dbReference type="EMBL" id="MFKE01000020">
    <property type="protein sequence ID" value="OGG34872.1"/>
    <property type="molecule type" value="Genomic_DNA"/>
</dbReference>
<evidence type="ECO:0000256" key="3">
    <source>
        <dbReference type="ARBA" id="ARBA00022642"/>
    </source>
</evidence>
<dbReference type="PANTHER" id="PTHR39321">
    <property type="entry name" value="NICOTINATE-NUCLEOTIDE ADENYLYLTRANSFERASE-RELATED"/>
    <property type="match status" value="1"/>
</dbReference>
<protein>
    <recommendedName>
        <fullName evidence="10">Probable nicotinate-nucleotide adenylyltransferase</fullName>
        <ecNumber evidence="10">2.7.7.18</ecNumber>
    </recommendedName>
    <alternativeName>
        <fullName evidence="10">Deamido-NAD(+) diphosphorylase</fullName>
    </alternativeName>
    <alternativeName>
        <fullName evidence="10">Deamido-NAD(+) pyrophosphorylase</fullName>
    </alternativeName>
    <alternativeName>
        <fullName evidence="10">Nicotinate mononucleotide adenylyltransferase</fullName>
        <shortName evidence="10">NaMN adenylyltransferase</shortName>
    </alternativeName>
</protein>
<dbReference type="InterPro" id="IPR014729">
    <property type="entry name" value="Rossmann-like_a/b/a_fold"/>
</dbReference>